<proteinExistence type="predicted"/>
<evidence type="ECO:0000313" key="2">
    <source>
        <dbReference type="EMBL" id="KAJ8018150.1"/>
    </source>
</evidence>
<evidence type="ECO:0000259" key="1">
    <source>
        <dbReference type="Pfam" id="PF25273"/>
    </source>
</evidence>
<feature type="domain" description="DUF7869" evidence="1">
    <location>
        <begin position="24"/>
        <end position="99"/>
    </location>
</feature>
<sequence>MPRSSALAREKNSIPSGLELLPAYIHFLPVGHTHEDIDQMFSCVARQLRCHNAFTLQDLEHEASISYSPPIKMVQVTMVPNIKEELIKQMAGHFKNHSKAIVV</sequence>
<dbReference type="InterPro" id="IPR057191">
    <property type="entry name" value="DUF7869"/>
</dbReference>
<dbReference type="EMBL" id="JAIZAY010000584">
    <property type="protein sequence ID" value="KAJ8018150.1"/>
    <property type="molecule type" value="Genomic_DNA"/>
</dbReference>
<dbReference type="Proteomes" id="UP001152320">
    <property type="component" value="Unassembled WGS sequence"/>
</dbReference>
<name>A0A9Q0YBB0_HOLLE</name>
<organism evidence="2 3">
    <name type="scientific">Holothuria leucospilota</name>
    <name type="common">Black long sea cucumber</name>
    <name type="synonym">Mertensiothuria leucospilota</name>
    <dbReference type="NCBI Taxonomy" id="206669"/>
    <lineage>
        <taxon>Eukaryota</taxon>
        <taxon>Metazoa</taxon>
        <taxon>Echinodermata</taxon>
        <taxon>Eleutherozoa</taxon>
        <taxon>Echinozoa</taxon>
        <taxon>Holothuroidea</taxon>
        <taxon>Aspidochirotacea</taxon>
        <taxon>Aspidochirotida</taxon>
        <taxon>Holothuriidae</taxon>
        <taxon>Holothuria</taxon>
    </lineage>
</organism>
<dbReference type="PANTHER" id="PTHR33153:SF3">
    <property type="entry name" value="TRAFFICKING PROTEIN PARTICLE COMPLEX SUBUNIT 11 DOMAIN-CONTAINING PROTEIN"/>
    <property type="match status" value="1"/>
</dbReference>
<accession>A0A9Q0YBB0</accession>
<gene>
    <name evidence="2" type="ORF">HOLleu_44019</name>
</gene>
<comment type="caution">
    <text evidence="2">The sequence shown here is derived from an EMBL/GenBank/DDBJ whole genome shotgun (WGS) entry which is preliminary data.</text>
</comment>
<dbReference type="AlphaFoldDB" id="A0A9Q0YBB0"/>
<reference evidence="2" key="1">
    <citation type="submission" date="2021-10" db="EMBL/GenBank/DDBJ databases">
        <title>Tropical sea cucumber genome reveals ecological adaptation and Cuvierian tubules defense mechanism.</title>
        <authorList>
            <person name="Chen T."/>
        </authorList>
    </citation>
    <scope>NUCLEOTIDE SEQUENCE</scope>
    <source>
        <strain evidence="2">Nanhai2018</strain>
        <tissue evidence="2">Muscle</tissue>
    </source>
</reference>
<dbReference type="Pfam" id="PF25273">
    <property type="entry name" value="DUF7869"/>
    <property type="match status" value="1"/>
</dbReference>
<keyword evidence="3" id="KW-1185">Reference proteome</keyword>
<evidence type="ECO:0000313" key="3">
    <source>
        <dbReference type="Proteomes" id="UP001152320"/>
    </source>
</evidence>
<protein>
    <recommendedName>
        <fullName evidence="1">DUF7869 domain-containing protein</fullName>
    </recommendedName>
</protein>
<dbReference type="OrthoDB" id="410478at2759"/>
<dbReference type="PANTHER" id="PTHR33153">
    <property type="entry name" value="MYND-TYPE DOMAIN-CONTAINING PROTEIN"/>
    <property type="match status" value="1"/>
</dbReference>